<reference evidence="1 2" key="1">
    <citation type="submission" date="2018-11" db="EMBL/GenBank/DDBJ databases">
        <title>Genomic Encyclopedia of Type Strains, Phase IV (KMG-IV): sequencing the most valuable type-strain genomes for metagenomic binning, comparative biology and taxonomic classification.</title>
        <authorList>
            <person name="Goeker M."/>
        </authorList>
    </citation>
    <scope>NUCLEOTIDE SEQUENCE [LARGE SCALE GENOMIC DNA]</scope>
    <source>
        <strain evidence="1 2">DSM 5900</strain>
    </source>
</reference>
<dbReference type="Proteomes" id="UP000278222">
    <property type="component" value="Unassembled WGS sequence"/>
</dbReference>
<name>A0A3N1MBN3_9PROT</name>
<accession>A0A3N1MBN3</accession>
<dbReference type="RefSeq" id="WP_123687938.1">
    <property type="nucleotide sequence ID" value="NZ_AP019700.1"/>
</dbReference>
<organism evidence="1 2">
    <name type="scientific">Stella humosa</name>
    <dbReference type="NCBI Taxonomy" id="94"/>
    <lineage>
        <taxon>Bacteria</taxon>
        <taxon>Pseudomonadati</taxon>
        <taxon>Pseudomonadota</taxon>
        <taxon>Alphaproteobacteria</taxon>
        <taxon>Rhodospirillales</taxon>
        <taxon>Stellaceae</taxon>
        <taxon>Stella</taxon>
    </lineage>
</organism>
<gene>
    <name evidence="1" type="ORF">EDC65_0318</name>
</gene>
<dbReference type="AlphaFoldDB" id="A0A3N1MBN3"/>
<dbReference type="EMBL" id="RJKX01000011">
    <property type="protein sequence ID" value="ROQ01141.1"/>
    <property type="molecule type" value="Genomic_DNA"/>
</dbReference>
<keyword evidence="2" id="KW-1185">Reference proteome</keyword>
<sequence>MSVDYGRTRGAARPATARQRRLRERQRLGLVVVPVPVSVHVVEILMDLRWLPEQKSEDRSEIGDAVARMLEELAASQRNKV</sequence>
<protein>
    <submittedName>
        <fullName evidence="1">Uncharacterized protein</fullName>
    </submittedName>
</protein>
<comment type="caution">
    <text evidence="1">The sequence shown here is derived from an EMBL/GenBank/DDBJ whole genome shotgun (WGS) entry which is preliminary data.</text>
</comment>
<evidence type="ECO:0000313" key="1">
    <source>
        <dbReference type="EMBL" id="ROQ01141.1"/>
    </source>
</evidence>
<evidence type="ECO:0000313" key="2">
    <source>
        <dbReference type="Proteomes" id="UP000278222"/>
    </source>
</evidence>
<proteinExistence type="predicted"/>